<keyword evidence="1" id="KW-0472">Membrane</keyword>
<keyword evidence="3" id="KW-1185">Reference proteome</keyword>
<comment type="caution">
    <text evidence="2">The sequence shown here is derived from an EMBL/GenBank/DDBJ whole genome shotgun (WGS) entry which is preliminary data.</text>
</comment>
<evidence type="ECO:0000313" key="3">
    <source>
        <dbReference type="Proteomes" id="UP000617340"/>
    </source>
</evidence>
<protein>
    <submittedName>
        <fullName evidence="2">Uncharacterized protein</fullName>
    </submittedName>
</protein>
<proteinExistence type="predicted"/>
<feature type="transmembrane region" description="Helical" evidence="1">
    <location>
        <begin position="86"/>
        <end position="106"/>
    </location>
</feature>
<feature type="transmembrane region" description="Helical" evidence="1">
    <location>
        <begin position="33"/>
        <end position="55"/>
    </location>
</feature>
<keyword evidence="1" id="KW-1133">Transmembrane helix</keyword>
<sequence length="204" mass="23714">MKDILFRIKCDWDDLANKPELMILKKYAGISRICTIIIAVTSYVYTAFLILPSLFNITRYIFGVISEDELILPIPVDYLAKDQMHYYFGVCIQCVIIIVITTMGIANYTMYIAIMQHACALFQIIEWKVDDRFKKQSHNFHFVNDNTDLVEENECCQIPFHVISVKTQKMLLFLIMRSMKLCNISVMGIKEVSHDLFATVNDFL</sequence>
<reference evidence="2" key="1">
    <citation type="journal article" date="2020" name="G3 (Bethesda)">
        <title>High-Quality Assemblies for Three Invasive Social Wasps from the &lt;i&gt;Vespula&lt;/i&gt; Genus.</title>
        <authorList>
            <person name="Harrop T.W.R."/>
            <person name="Guhlin J."/>
            <person name="McLaughlin G.M."/>
            <person name="Permina E."/>
            <person name="Stockwell P."/>
            <person name="Gilligan J."/>
            <person name="Le Lec M.F."/>
            <person name="Gruber M.A.M."/>
            <person name="Quinn O."/>
            <person name="Lovegrove M."/>
            <person name="Duncan E.J."/>
            <person name="Remnant E.J."/>
            <person name="Van Eeckhoven J."/>
            <person name="Graham B."/>
            <person name="Knapp R.A."/>
            <person name="Langford K.W."/>
            <person name="Kronenberg Z."/>
            <person name="Press M.O."/>
            <person name="Eacker S.M."/>
            <person name="Wilson-Rankin E.E."/>
            <person name="Purcell J."/>
            <person name="Lester P.J."/>
            <person name="Dearden P.K."/>
        </authorList>
    </citation>
    <scope>NUCLEOTIDE SEQUENCE</scope>
    <source>
        <strain evidence="2">Linc-1</strain>
    </source>
</reference>
<accession>A0A834IZL6</accession>
<keyword evidence="1" id="KW-0812">Transmembrane</keyword>
<name>A0A834IZL6_VESGE</name>
<evidence type="ECO:0000313" key="2">
    <source>
        <dbReference type="EMBL" id="KAF7379240.1"/>
    </source>
</evidence>
<dbReference type="AlphaFoldDB" id="A0A834IZL6"/>
<organism evidence="2 3">
    <name type="scientific">Vespula germanica</name>
    <name type="common">German yellow jacket</name>
    <name type="synonym">Paravespula germanica</name>
    <dbReference type="NCBI Taxonomy" id="30212"/>
    <lineage>
        <taxon>Eukaryota</taxon>
        <taxon>Metazoa</taxon>
        <taxon>Ecdysozoa</taxon>
        <taxon>Arthropoda</taxon>
        <taxon>Hexapoda</taxon>
        <taxon>Insecta</taxon>
        <taxon>Pterygota</taxon>
        <taxon>Neoptera</taxon>
        <taxon>Endopterygota</taxon>
        <taxon>Hymenoptera</taxon>
        <taxon>Apocrita</taxon>
        <taxon>Aculeata</taxon>
        <taxon>Vespoidea</taxon>
        <taxon>Vespidae</taxon>
        <taxon>Vespinae</taxon>
        <taxon>Vespula</taxon>
    </lineage>
</organism>
<gene>
    <name evidence="2" type="ORF">HZH68_017085</name>
</gene>
<dbReference type="Proteomes" id="UP000617340">
    <property type="component" value="Unassembled WGS sequence"/>
</dbReference>
<evidence type="ECO:0000256" key="1">
    <source>
        <dbReference type="SAM" id="Phobius"/>
    </source>
</evidence>
<dbReference type="EMBL" id="JACSDZ010000025">
    <property type="protein sequence ID" value="KAF7379240.1"/>
    <property type="molecule type" value="Genomic_DNA"/>
</dbReference>